<comment type="cofactor">
    <cofactor evidence="8">
        <name>FAD</name>
        <dbReference type="ChEBI" id="CHEBI:57692"/>
    </cofactor>
    <text evidence="8">Binds 1 FAD per subunit.</text>
</comment>
<dbReference type="PRINTS" id="PR00147">
    <property type="entry name" value="DNAPHOTLYASE"/>
</dbReference>
<gene>
    <name evidence="12" type="primary">phrA</name>
    <name evidence="12" type="ORF">DSM112329_03991</name>
</gene>
<feature type="binding site" evidence="8">
    <location>
        <begin position="234"/>
        <end position="238"/>
    </location>
    <ligand>
        <name>FAD</name>
        <dbReference type="ChEBI" id="CHEBI:57692"/>
    </ligand>
</feature>
<dbReference type="EMBL" id="CP114014">
    <property type="protein sequence ID" value="XAY07112.1"/>
    <property type="molecule type" value="Genomic_DNA"/>
</dbReference>
<comment type="similarity">
    <text evidence="10">Belongs to the DNA photolyase family.</text>
</comment>
<feature type="binding site" evidence="8">
    <location>
        <position position="223"/>
    </location>
    <ligand>
        <name>FAD</name>
        <dbReference type="ChEBI" id="CHEBI:57692"/>
    </ligand>
</feature>
<proteinExistence type="inferred from homology"/>
<dbReference type="Pfam" id="PF03441">
    <property type="entry name" value="FAD_binding_7"/>
    <property type="match status" value="1"/>
</dbReference>
<organism evidence="12">
    <name type="scientific">Paraconexibacter sp. AEG42_29</name>
    <dbReference type="NCBI Taxonomy" id="2997339"/>
    <lineage>
        <taxon>Bacteria</taxon>
        <taxon>Bacillati</taxon>
        <taxon>Actinomycetota</taxon>
        <taxon>Thermoleophilia</taxon>
        <taxon>Solirubrobacterales</taxon>
        <taxon>Paraconexibacteraceae</taxon>
        <taxon>Paraconexibacter</taxon>
    </lineage>
</organism>
<dbReference type="PANTHER" id="PTHR11455:SF9">
    <property type="entry name" value="CRYPTOCHROME CIRCADIAN CLOCK 5 ISOFORM X1"/>
    <property type="match status" value="1"/>
</dbReference>
<feature type="domain" description="Photolyase/cryptochrome alpha/beta" evidence="11">
    <location>
        <begin position="4"/>
        <end position="133"/>
    </location>
</feature>
<dbReference type="EC" id="4.1.99.3" evidence="2"/>
<keyword evidence="12" id="KW-0456">Lyase</keyword>
<dbReference type="PANTHER" id="PTHR11455">
    <property type="entry name" value="CRYPTOCHROME"/>
    <property type="match status" value="1"/>
</dbReference>
<evidence type="ECO:0000259" key="11">
    <source>
        <dbReference type="PROSITE" id="PS51645"/>
    </source>
</evidence>
<dbReference type="RefSeq" id="WP_354698319.1">
    <property type="nucleotide sequence ID" value="NZ_CP114014.1"/>
</dbReference>
<evidence type="ECO:0000256" key="9">
    <source>
        <dbReference type="PIRSR" id="PIRSR602081-2"/>
    </source>
</evidence>
<evidence type="ECO:0000256" key="6">
    <source>
        <dbReference type="ARBA" id="ARBA00022991"/>
    </source>
</evidence>
<dbReference type="InterPro" id="IPR006050">
    <property type="entry name" value="DNA_photolyase_N"/>
</dbReference>
<feature type="site" description="Electron transfer via tryptophanyl radical" evidence="9">
    <location>
        <position position="353"/>
    </location>
</feature>
<feature type="binding site" evidence="8">
    <location>
        <position position="266"/>
    </location>
    <ligand>
        <name>FAD</name>
        <dbReference type="ChEBI" id="CHEBI:57692"/>
    </ligand>
</feature>
<evidence type="ECO:0000256" key="10">
    <source>
        <dbReference type="RuleBase" id="RU004182"/>
    </source>
</evidence>
<evidence type="ECO:0000256" key="3">
    <source>
        <dbReference type="ARBA" id="ARBA00014046"/>
    </source>
</evidence>
<dbReference type="InterPro" id="IPR002081">
    <property type="entry name" value="Cryptochrome/DNA_photolyase_1"/>
</dbReference>
<keyword evidence="4 8" id="KW-0285">Flavoprotein</keyword>
<evidence type="ECO:0000256" key="5">
    <source>
        <dbReference type="ARBA" id="ARBA00022827"/>
    </source>
</evidence>
<name>A0AAU7B060_9ACTN</name>
<dbReference type="Gene3D" id="1.25.40.80">
    <property type="match status" value="1"/>
</dbReference>
<comment type="cofactor">
    <cofactor evidence="1">
        <name>(6R)-5,10-methylene-5,6,7,8-tetrahydrofolate</name>
        <dbReference type="ChEBI" id="CHEBI:15636"/>
    </cofactor>
</comment>
<dbReference type="PROSITE" id="PS00394">
    <property type="entry name" value="DNA_PHOTOLYASES_1_1"/>
    <property type="match status" value="1"/>
</dbReference>
<evidence type="ECO:0000256" key="1">
    <source>
        <dbReference type="ARBA" id="ARBA00001932"/>
    </source>
</evidence>
<dbReference type="InterPro" id="IPR036155">
    <property type="entry name" value="Crypto/Photolyase_N_sf"/>
</dbReference>
<dbReference type="Pfam" id="PF00875">
    <property type="entry name" value="DNA_photolyase"/>
    <property type="match status" value="1"/>
</dbReference>
<evidence type="ECO:0000256" key="8">
    <source>
        <dbReference type="PIRSR" id="PIRSR602081-1"/>
    </source>
</evidence>
<dbReference type="FunFam" id="1.10.579.10:FF:000003">
    <property type="entry name" value="Deoxyribodipyrimidine photo-lyase"/>
    <property type="match status" value="1"/>
</dbReference>
<dbReference type="SUPFAM" id="SSF48173">
    <property type="entry name" value="Cryptochrome/photolyase FAD-binding domain"/>
    <property type="match status" value="1"/>
</dbReference>
<dbReference type="PROSITE" id="PS51645">
    <property type="entry name" value="PHR_CRY_ALPHA_BETA"/>
    <property type="match status" value="1"/>
</dbReference>
<dbReference type="Gene3D" id="1.10.579.10">
    <property type="entry name" value="DNA Cyclobutane Dipyrimidine Photolyase, subunit A, domain 3"/>
    <property type="match status" value="1"/>
</dbReference>
<dbReference type="GO" id="GO:0009416">
    <property type="term" value="P:response to light stimulus"/>
    <property type="evidence" value="ECO:0007669"/>
    <property type="project" value="TreeGrafter"/>
</dbReference>
<feature type="site" description="Electron transfer via tryptophanyl radical" evidence="9">
    <location>
        <position position="376"/>
    </location>
</feature>
<evidence type="ECO:0000256" key="2">
    <source>
        <dbReference type="ARBA" id="ARBA00013149"/>
    </source>
</evidence>
<dbReference type="AlphaFoldDB" id="A0AAU7B060"/>
<sequence length="474" mass="52987">MPGSTALVWFRRDLRVHDHPSLVTALADYDRVVPVFVLDRRLATGRYASPARTAFMLGCLRELRATLKDLGGGLVLRDGEATKELLALAEEVDAEAVLWASDVGPYALARDREVMDALKDAGIAPRPQPGNFCADVSKPRTGQGKPYTVFTPFWKTHSKLERRTVHRAPKELPPLPSSLAVGRIPSLADLGLEDDVPAPVCEPGEAAARATLAAWLDGPIDHYAARHDDLSGGTSVLSPHVRWGTLSVREMEERAGARSGEGAAAFTRQLAWRDFYAHVLLLHPGNTQAAFQERFRKLEWADDEESMEAWKAGRTGYPLVDAGMRQLDQTGWMHNRARMVVGSFLTKDLHLDWLAGERWFAHKLLDGEPLQNNGNWQWVASTGVDPAPYFRRIFNPTLQAQKFDPQGTYIRRWVPELEGVPDKHVHEPWRMSDDEQQAAKCVIGEDYPAPIVEHKAERERAMERYRAVSPSSDS</sequence>
<dbReference type="KEGG" id="parq:DSM112329_03991"/>
<evidence type="ECO:0000313" key="12">
    <source>
        <dbReference type="EMBL" id="XAY07112.1"/>
    </source>
</evidence>
<comment type="catalytic activity">
    <reaction evidence="7">
        <text>cyclobutadipyrimidine (in DNA) = 2 pyrimidine residues (in DNA).</text>
        <dbReference type="EC" id="4.1.99.3"/>
    </reaction>
</comment>
<dbReference type="InterPro" id="IPR014729">
    <property type="entry name" value="Rossmann-like_a/b/a_fold"/>
</dbReference>
<dbReference type="InterPro" id="IPR036134">
    <property type="entry name" value="Crypto/Photolyase_FAD-like_sf"/>
</dbReference>
<dbReference type="InterPro" id="IPR005101">
    <property type="entry name" value="Cryptochr/Photolyase_FAD-bd"/>
</dbReference>
<dbReference type="Gene3D" id="3.40.50.620">
    <property type="entry name" value="HUPs"/>
    <property type="match status" value="1"/>
</dbReference>
<reference evidence="12" key="1">
    <citation type="submission" date="2022-12" db="EMBL/GenBank/DDBJ databases">
        <title>Paraconexibacter alkalitolerans sp. nov. and Baekduia alba sp. nov., isolated from soil and emended description of the genera Paraconexibacter (Chun et al., 2020) and Baekduia (An et al., 2020).</title>
        <authorList>
            <person name="Vieira S."/>
            <person name="Huber K.J."/>
            <person name="Geppert A."/>
            <person name="Wolf J."/>
            <person name="Neumann-Schaal M."/>
            <person name="Muesken M."/>
            <person name="Overmann J."/>
        </authorList>
    </citation>
    <scope>NUCLEOTIDE SEQUENCE</scope>
    <source>
        <strain evidence="12">AEG42_29</strain>
    </source>
</reference>
<accession>A0AAU7B060</accession>
<evidence type="ECO:0000256" key="4">
    <source>
        <dbReference type="ARBA" id="ARBA00022630"/>
    </source>
</evidence>
<keyword evidence="6 10" id="KW-0157">Chromophore</keyword>
<keyword evidence="5 8" id="KW-0274">FAD</keyword>
<protein>
    <recommendedName>
        <fullName evidence="3">Deoxyribodipyrimidine photo-lyase</fullName>
        <ecNumber evidence="2">4.1.99.3</ecNumber>
    </recommendedName>
</protein>
<dbReference type="InterPro" id="IPR018394">
    <property type="entry name" value="DNA_photolyase_1_CS_C"/>
</dbReference>
<dbReference type="GO" id="GO:0000719">
    <property type="term" value="P:photoreactive repair"/>
    <property type="evidence" value="ECO:0007669"/>
    <property type="project" value="UniProtKB-ARBA"/>
</dbReference>
<feature type="site" description="Electron transfer via tryptophanyl radical" evidence="9">
    <location>
        <position position="300"/>
    </location>
</feature>
<dbReference type="GO" id="GO:0003904">
    <property type="term" value="F:deoxyribodipyrimidine photo-lyase activity"/>
    <property type="evidence" value="ECO:0007669"/>
    <property type="project" value="UniProtKB-EC"/>
</dbReference>
<evidence type="ECO:0000256" key="7">
    <source>
        <dbReference type="ARBA" id="ARBA00033999"/>
    </source>
</evidence>
<dbReference type="GO" id="GO:0071949">
    <property type="term" value="F:FAD binding"/>
    <property type="evidence" value="ECO:0007669"/>
    <property type="project" value="TreeGrafter"/>
</dbReference>
<dbReference type="SUPFAM" id="SSF52425">
    <property type="entry name" value="Cryptochrome/photolyase, N-terminal domain"/>
    <property type="match status" value="1"/>
</dbReference>
<feature type="binding site" evidence="8">
    <location>
        <begin position="269"/>
        <end position="276"/>
    </location>
    <ligand>
        <name>FAD</name>
        <dbReference type="ChEBI" id="CHEBI:57692"/>
    </ligand>
</feature>
<dbReference type="GO" id="GO:0003677">
    <property type="term" value="F:DNA binding"/>
    <property type="evidence" value="ECO:0007669"/>
    <property type="project" value="TreeGrafter"/>
</dbReference>